<reference evidence="2 3" key="1">
    <citation type="submission" date="2018-10" db="EMBL/GenBank/DDBJ databases">
        <title>Genomic Encyclopedia of Type Strains, Phase IV (KMG-IV): sequencing the most valuable type-strain genomes for metagenomic binning, comparative biology and taxonomic classification.</title>
        <authorList>
            <person name="Goeker M."/>
        </authorList>
    </citation>
    <scope>NUCLEOTIDE SEQUENCE [LARGE SCALE GENOMIC DNA]</scope>
    <source>
        <strain evidence="2 3">DSM 22228</strain>
    </source>
</reference>
<evidence type="ECO:0000313" key="3">
    <source>
        <dbReference type="Proteomes" id="UP000278542"/>
    </source>
</evidence>
<dbReference type="InterPro" id="IPR006640">
    <property type="entry name" value="SprT-like_domain"/>
</dbReference>
<organism evidence="2 3">
    <name type="scientific">Orbus hercynius</name>
    <dbReference type="NCBI Taxonomy" id="593135"/>
    <lineage>
        <taxon>Bacteria</taxon>
        <taxon>Pseudomonadati</taxon>
        <taxon>Pseudomonadota</taxon>
        <taxon>Gammaproteobacteria</taxon>
        <taxon>Orbales</taxon>
        <taxon>Orbaceae</taxon>
        <taxon>Orbus</taxon>
    </lineage>
</organism>
<dbReference type="RefSeq" id="WP_170143380.1">
    <property type="nucleotide sequence ID" value="NZ_RBWY01000004.1"/>
</dbReference>
<name>A0A495RB90_9GAMM</name>
<keyword evidence="3" id="KW-1185">Reference proteome</keyword>
<accession>A0A495RB90</accession>
<evidence type="ECO:0000259" key="1">
    <source>
        <dbReference type="SMART" id="SM00731"/>
    </source>
</evidence>
<comment type="caution">
    <text evidence="2">The sequence shown here is derived from an EMBL/GenBank/DDBJ whole genome shotgun (WGS) entry which is preliminary data.</text>
</comment>
<dbReference type="AlphaFoldDB" id="A0A495RB90"/>
<dbReference type="GO" id="GO:0006950">
    <property type="term" value="P:response to stress"/>
    <property type="evidence" value="ECO:0007669"/>
    <property type="project" value="UniProtKB-ARBA"/>
</dbReference>
<gene>
    <name evidence="2" type="ORF">DES39_1811</name>
</gene>
<dbReference type="EMBL" id="RBWY01000004">
    <property type="protein sequence ID" value="RKS84601.1"/>
    <property type="molecule type" value="Genomic_DNA"/>
</dbReference>
<dbReference type="NCBIfam" id="NF003421">
    <property type="entry name" value="PRK04860.1"/>
    <property type="match status" value="1"/>
</dbReference>
<proteinExistence type="predicted"/>
<dbReference type="Proteomes" id="UP000278542">
    <property type="component" value="Unassembled WGS sequence"/>
</dbReference>
<dbReference type="Pfam" id="PF10263">
    <property type="entry name" value="SprT-like"/>
    <property type="match status" value="1"/>
</dbReference>
<sequence length="166" mass="19653">MNKLSVPIDLHNDVMSCLRQYLLIASRFFNTIFAEPQIIYRNKGSIAGSALLQQWQIQLNLAMLLDNHSQFIDEVVPHELAHLIVYQKFGHVKPHGKEWQSVMTEVFKLAARRTHTFRLPESTIRQQYHYYCQCKNHLLTAIRHNKIRHHQAQYYCKNCRSLLQPK</sequence>
<dbReference type="PANTHER" id="PTHR38773">
    <property type="entry name" value="PROTEIN SPRT"/>
    <property type="match status" value="1"/>
</dbReference>
<dbReference type="Gene3D" id="3.30.2010.10">
    <property type="entry name" value="Metalloproteases ('zincins'), catalytic domain"/>
    <property type="match status" value="1"/>
</dbReference>
<protein>
    <submittedName>
        <fullName evidence="2">SprT protein</fullName>
    </submittedName>
</protein>
<feature type="domain" description="SprT-like" evidence="1">
    <location>
        <begin position="16"/>
        <end position="166"/>
    </location>
</feature>
<dbReference type="PANTHER" id="PTHR38773:SF1">
    <property type="entry name" value="PROTEIN SPRT"/>
    <property type="match status" value="1"/>
</dbReference>
<evidence type="ECO:0000313" key="2">
    <source>
        <dbReference type="EMBL" id="RKS84601.1"/>
    </source>
</evidence>
<dbReference type="SMART" id="SM00731">
    <property type="entry name" value="SprT"/>
    <property type="match status" value="1"/>
</dbReference>